<dbReference type="SUPFAM" id="SSF52540">
    <property type="entry name" value="P-loop containing nucleoside triphosphate hydrolases"/>
    <property type="match status" value="1"/>
</dbReference>
<feature type="domain" description="Helicase ATP-binding" evidence="9">
    <location>
        <begin position="254"/>
        <end position="420"/>
    </location>
</feature>
<evidence type="ECO:0000313" key="12">
    <source>
        <dbReference type="Proteomes" id="UP001210339"/>
    </source>
</evidence>
<dbReference type="SUPFAM" id="SSF46785">
    <property type="entry name" value="Winged helix' DNA-binding domain"/>
    <property type="match status" value="1"/>
</dbReference>
<dbReference type="Pfam" id="PF18319">
    <property type="entry name" value="Zn_ribbon_PriA"/>
    <property type="match status" value="1"/>
</dbReference>
<evidence type="ECO:0000256" key="8">
    <source>
        <dbReference type="HAMAP-Rule" id="MF_00983"/>
    </source>
</evidence>
<name>A0ABY7QR54_9FIRM</name>
<dbReference type="PROSITE" id="PS51192">
    <property type="entry name" value="HELICASE_ATP_BIND_1"/>
    <property type="match status" value="1"/>
</dbReference>
<keyword evidence="7 8" id="KW-0238">DNA-binding</keyword>
<dbReference type="SMART" id="SM00490">
    <property type="entry name" value="HELICc"/>
    <property type="match status" value="1"/>
</dbReference>
<keyword evidence="2 8" id="KW-0235">DNA replication</keyword>
<feature type="binding site" evidence="8">
    <location>
        <position position="523"/>
    </location>
    <ligand>
        <name>Zn(2+)</name>
        <dbReference type="ChEBI" id="CHEBI:29105"/>
        <label>1</label>
    </ligand>
</feature>
<keyword evidence="8" id="KW-0347">Helicase</keyword>
<dbReference type="InterPro" id="IPR036390">
    <property type="entry name" value="WH_DNA-bd_sf"/>
</dbReference>
<keyword evidence="8" id="KW-0413">Isomerase</keyword>
<dbReference type="InterPro" id="IPR014001">
    <property type="entry name" value="Helicase_ATP-bd"/>
</dbReference>
<comment type="subunit">
    <text evidence="8">Component of the replication restart primosome.</text>
</comment>
<keyword evidence="4 8" id="KW-0547">Nucleotide-binding</keyword>
<keyword evidence="3 8" id="KW-0479">Metal-binding</keyword>
<dbReference type="InterPro" id="IPR005259">
    <property type="entry name" value="PriA"/>
</dbReference>
<dbReference type="RefSeq" id="WP_271190789.1">
    <property type="nucleotide sequence ID" value="NZ_CP115667.1"/>
</dbReference>
<feature type="binding site" evidence="8">
    <location>
        <position position="483"/>
    </location>
    <ligand>
        <name>Zn(2+)</name>
        <dbReference type="ChEBI" id="CHEBI:29105"/>
        <label>1</label>
    </ligand>
</feature>
<dbReference type="Pfam" id="PF00271">
    <property type="entry name" value="Helicase_C"/>
    <property type="match status" value="1"/>
</dbReference>
<proteinExistence type="inferred from homology"/>
<comment type="catalytic activity">
    <reaction evidence="8">
        <text>Couples ATP hydrolysis with the unwinding of duplex DNA by translocating in the 3'-5' direction.</text>
        <dbReference type="EC" id="5.6.2.4"/>
    </reaction>
</comment>
<dbReference type="PANTHER" id="PTHR30580">
    <property type="entry name" value="PRIMOSOMAL PROTEIN N"/>
    <property type="match status" value="1"/>
</dbReference>
<dbReference type="InterPro" id="IPR027417">
    <property type="entry name" value="P-loop_NTPase"/>
</dbReference>
<evidence type="ECO:0000256" key="1">
    <source>
        <dbReference type="ARBA" id="ARBA00022515"/>
    </source>
</evidence>
<feature type="domain" description="Helicase C-terminal" evidence="10">
    <location>
        <begin position="518"/>
        <end position="670"/>
    </location>
</feature>
<dbReference type="InterPro" id="IPR040498">
    <property type="entry name" value="PriA_CRR"/>
</dbReference>
<dbReference type="NCBIfam" id="TIGR00595">
    <property type="entry name" value="priA"/>
    <property type="match status" value="1"/>
</dbReference>
<evidence type="ECO:0000256" key="2">
    <source>
        <dbReference type="ARBA" id="ARBA00022705"/>
    </source>
</evidence>
<dbReference type="Pfam" id="PF00270">
    <property type="entry name" value="DEAD"/>
    <property type="match status" value="1"/>
</dbReference>
<dbReference type="CDD" id="cd17929">
    <property type="entry name" value="DEXHc_priA"/>
    <property type="match status" value="1"/>
</dbReference>
<dbReference type="Gene3D" id="3.40.1440.60">
    <property type="entry name" value="PriA, 3(prime) DNA-binding domain"/>
    <property type="match status" value="1"/>
</dbReference>
<reference evidence="11 12" key="1">
    <citation type="submission" date="2023-01" db="EMBL/GenBank/DDBJ databases">
        <authorList>
            <person name="Lee S.H."/>
            <person name="Jung H.S."/>
            <person name="Yun J.U."/>
        </authorList>
    </citation>
    <scope>NUCLEOTIDE SEQUENCE [LARGE SCALE GENOMIC DNA]</scope>
    <source>
        <strain evidence="11 12">CBA3646</strain>
    </source>
</reference>
<keyword evidence="8" id="KW-0378">Hydrolase</keyword>
<keyword evidence="12" id="KW-1185">Reference proteome</keyword>
<dbReference type="InterPro" id="IPR042115">
    <property type="entry name" value="PriA_3primeBD_sf"/>
</dbReference>
<evidence type="ECO:0000256" key="3">
    <source>
        <dbReference type="ARBA" id="ARBA00022723"/>
    </source>
</evidence>
<dbReference type="EC" id="5.6.2.4" evidence="8"/>
<protein>
    <recommendedName>
        <fullName evidence="8">Replication restart protein PriA</fullName>
    </recommendedName>
    <alternativeName>
        <fullName evidence="8">ATP-dependent DNA helicase PriA</fullName>
        <ecNumber evidence="8">5.6.2.4</ecNumber>
    </alternativeName>
    <alternativeName>
        <fullName evidence="8">DNA 3'-5' helicase PriA</fullName>
    </alternativeName>
</protein>
<comment type="cofactor">
    <cofactor evidence="8">
        <name>Zn(2+)</name>
        <dbReference type="ChEBI" id="CHEBI:29105"/>
    </cofactor>
    <text evidence="8">Binds 2 zinc ions per subunit.</text>
</comment>
<dbReference type="HAMAP" id="MF_00983">
    <property type="entry name" value="PriA"/>
    <property type="match status" value="1"/>
</dbReference>
<keyword evidence="1 8" id="KW-0639">Primosome</keyword>
<dbReference type="PROSITE" id="PS51194">
    <property type="entry name" value="HELICASE_CTER"/>
    <property type="match status" value="1"/>
</dbReference>
<dbReference type="CDD" id="cd18804">
    <property type="entry name" value="SF2_C_priA"/>
    <property type="match status" value="1"/>
</dbReference>
<evidence type="ECO:0000256" key="6">
    <source>
        <dbReference type="ARBA" id="ARBA00022840"/>
    </source>
</evidence>
<evidence type="ECO:0000259" key="10">
    <source>
        <dbReference type="PROSITE" id="PS51194"/>
    </source>
</evidence>
<dbReference type="PANTHER" id="PTHR30580:SF0">
    <property type="entry name" value="PRIMOSOMAL PROTEIN N"/>
    <property type="match status" value="1"/>
</dbReference>
<feature type="binding site" evidence="8">
    <location>
        <position position="495"/>
    </location>
    <ligand>
        <name>Zn(2+)</name>
        <dbReference type="ChEBI" id="CHEBI:29105"/>
        <label>2</label>
    </ligand>
</feature>
<organism evidence="11 12">
    <name type="scientific">Peptoniphilus equinus</name>
    <dbReference type="NCBI Taxonomy" id="3016343"/>
    <lineage>
        <taxon>Bacteria</taxon>
        <taxon>Bacillati</taxon>
        <taxon>Bacillota</taxon>
        <taxon>Tissierellia</taxon>
        <taxon>Tissierellales</taxon>
        <taxon>Peptoniphilaceae</taxon>
        <taxon>Peptoniphilus</taxon>
    </lineage>
</organism>
<dbReference type="EMBL" id="CP115667">
    <property type="protein sequence ID" value="WBW49257.1"/>
    <property type="molecule type" value="Genomic_DNA"/>
</dbReference>
<feature type="binding site" evidence="8">
    <location>
        <position position="526"/>
    </location>
    <ligand>
        <name>Zn(2+)</name>
        <dbReference type="ChEBI" id="CHEBI:29105"/>
        <label>1</label>
    </ligand>
</feature>
<evidence type="ECO:0000256" key="4">
    <source>
        <dbReference type="ARBA" id="ARBA00022741"/>
    </source>
</evidence>
<dbReference type="Proteomes" id="UP001210339">
    <property type="component" value="Chromosome"/>
</dbReference>
<dbReference type="Gene3D" id="3.40.50.300">
    <property type="entry name" value="P-loop containing nucleotide triphosphate hydrolases"/>
    <property type="match status" value="2"/>
</dbReference>
<keyword evidence="6 8" id="KW-0067">ATP-binding</keyword>
<dbReference type="Pfam" id="PF17764">
    <property type="entry name" value="PriA_3primeBD"/>
    <property type="match status" value="1"/>
</dbReference>
<feature type="binding site" evidence="8">
    <location>
        <position position="492"/>
    </location>
    <ligand>
        <name>Zn(2+)</name>
        <dbReference type="ChEBI" id="CHEBI:29105"/>
        <label>2</label>
    </ligand>
</feature>
<dbReference type="InterPro" id="IPR011545">
    <property type="entry name" value="DEAD/DEAH_box_helicase_dom"/>
</dbReference>
<accession>A0ABY7QR54</accession>
<evidence type="ECO:0000256" key="5">
    <source>
        <dbReference type="ARBA" id="ARBA00022833"/>
    </source>
</evidence>
<keyword evidence="5 8" id="KW-0862">Zinc</keyword>
<dbReference type="InterPro" id="IPR041222">
    <property type="entry name" value="PriA_3primeBD"/>
</dbReference>
<evidence type="ECO:0000313" key="11">
    <source>
        <dbReference type="EMBL" id="WBW49257.1"/>
    </source>
</evidence>
<comment type="catalytic activity">
    <reaction evidence="8">
        <text>ATP + H2O = ADP + phosphate + H(+)</text>
        <dbReference type="Rhea" id="RHEA:13065"/>
        <dbReference type="ChEBI" id="CHEBI:15377"/>
        <dbReference type="ChEBI" id="CHEBI:15378"/>
        <dbReference type="ChEBI" id="CHEBI:30616"/>
        <dbReference type="ChEBI" id="CHEBI:43474"/>
        <dbReference type="ChEBI" id="CHEBI:456216"/>
        <dbReference type="EC" id="5.6.2.4"/>
    </reaction>
</comment>
<evidence type="ECO:0000256" key="7">
    <source>
        <dbReference type="ARBA" id="ARBA00023125"/>
    </source>
</evidence>
<evidence type="ECO:0000259" key="9">
    <source>
        <dbReference type="PROSITE" id="PS51192"/>
    </source>
</evidence>
<comment type="function">
    <text evidence="8">Initiates the restart of stalled replication forks, which reloads the replicative helicase on sites other than the origin of replication. Recognizes and binds to abandoned replication forks and remodels them to uncover a helicase loading site. Promotes assembly of the primosome at these replication forks.</text>
</comment>
<gene>
    <name evidence="8 11" type="primary">priA</name>
    <name evidence="11" type="ORF">O6R05_04400</name>
</gene>
<sequence length="774" mass="87510">MYYYNVFIKNAASSFDSLYTYESELQLPLGVRVVVPFGRGNATQIALVVSTAHKTEGKPLKAIRQVLDREPIVTEDLLELGFFMHDYYLTSFNQSFAPLLPPGDIKQVKKSWVLTGAGRQLIESDTRELKNLAPEIIEDYAKRGLIKEQVSIETIGKVKTETLYHLAPDYLKMLQQSKKLTDKQMDVVKFLTAHSKGTQKDILSRLGLSSSPLNTLVKKGIVVKSEEEVDRTVSTFIPTSGHRLNVEQLQAYYGILQSTKPISLLHGKTGSGKTEVYLKLAQTVIKEGGQVVVLVPEIGLTPQMIERFKGRFEGNVAILHSKLSRGERFDAWRKIKNGEVAIAIGVRSCVFAPFENLKMIIIDEEHDNSYRFHNALRYDTFDVAAYRMRQNNGKVVLGSATPDVSTYYGVRQGTIDVFELKRRAVAGAQEPETYIVDMRSELIQGNTSIFSAQLQQALDATMAKGAQAILFLNRRGFSNFISCRQCGHVINCDNCDISMTVHKSMGRLRCHYCGATKPIPKVCPVCGSSYIKQFGVGTQQVEEVCRKLYPDKKIIRMDRDSTYEKDAYDRVYDMMKHGEGDILIGTQMLAKGLDFKNVLLVGVIAADLSLNIADYKAEEVTFDLLTQVAGRAGRGIMRGNVIIQTYTPENYAITYAKNHDYIGFYEEEIQQRKAFHYPPFVEIINLEFKGDTMDRVQSLAEVSLEKIGEEIKDFQVQHSRIITLPKINNVYRAKFTLKVAPRDRSKLLEVLNRVLEESKDYVKNNTYLQIDFKQ</sequence>
<dbReference type="SMART" id="SM00487">
    <property type="entry name" value="DEXDc"/>
    <property type="match status" value="1"/>
</dbReference>
<dbReference type="InterPro" id="IPR001650">
    <property type="entry name" value="Helicase_C-like"/>
</dbReference>
<feature type="binding site" evidence="8">
    <location>
        <position position="486"/>
    </location>
    <ligand>
        <name>Zn(2+)</name>
        <dbReference type="ChEBI" id="CHEBI:29105"/>
        <label>1</label>
    </ligand>
</feature>
<feature type="binding site" evidence="8">
    <location>
        <position position="513"/>
    </location>
    <ligand>
        <name>Zn(2+)</name>
        <dbReference type="ChEBI" id="CHEBI:29105"/>
        <label>2</label>
    </ligand>
</feature>
<feature type="binding site" evidence="8">
    <location>
        <position position="510"/>
    </location>
    <ligand>
        <name>Zn(2+)</name>
        <dbReference type="ChEBI" id="CHEBI:29105"/>
        <label>2</label>
    </ligand>
</feature>
<comment type="similarity">
    <text evidence="8">Belongs to the helicase family. PriA subfamily.</text>
</comment>